<dbReference type="PANTHER" id="PTHR28532">
    <property type="entry name" value="GEO13458P1"/>
    <property type="match status" value="1"/>
</dbReference>
<feature type="domain" description="Essential protein Yae1 N-terminal" evidence="2">
    <location>
        <begin position="22"/>
        <end position="52"/>
    </location>
</feature>
<dbReference type="AlphaFoldDB" id="A0A2I2YVC9"/>
<dbReference type="GeneTree" id="ENSGT00390000009426"/>
<dbReference type="Proteomes" id="UP000001519">
    <property type="component" value="Chromosome 11"/>
</dbReference>
<reference evidence="3" key="4">
    <citation type="submission" date="2025-09" db="UniProtKB">
        <authorList>
            <consortium name="Ensembl"/>
        </authorList>
    </citation>
    <scope>IDENTIFICATION</scope>
</reference>
<dbReference type="Ensembl" id="ENSGGOT00000060081.1">
    <property type="protein sequence ID" value="ENSGGOP00000038848.1"/>
    <property type="gene ID" value="ENSGGOG00000002858.3"/>
</dbReference>
<proteinExistence type="inferred from homology"/>
<organism evidence="3 4">
    <name type="scientific">Gorilla gorilla gorilla</name>
    <name type="common">Western lowland gorilla</name>
    <dbReference type="NCBI Taxonomy" id="9595"/>
    <lineage>
        <taxon>Eukaryota</taxon>
        <taxon>Metazoa</taxon>
        <taxon>Chordata</taxon>
        <taxon>Craniata</taxon>
        <taxon>Vertebrata</taxon>
        <taxon>Euteleostomi</taxon>
        <taxon>Mammalia</taxon>
        <taxon>Eutheria</taxon>
        <taxon>Euarchontoglires</taxon>
        <taxon>Primates</taxon>
        <taxon>Haplorrhini</taxon>
        <taxon>Catarrhini</taxon>
        <taxon>Hominidae</taxon>
        <taxon>Gorilla</taxon>
    </lineage>
</organism>
<dbReference type="InterPro" id="IPR052436">
    <property type="entry name" value="LTO1_adapter"/>
</dbReference>
<reference evidence="3" key="3">
    <citation type="submission" date="2025-08" db="UniProtKB">
        <authorList>
            <consortium name="Ensembl"/>
        </authorList>
    </citation>
    <scope>IDENTIFICATION</scope>
</reference>
<name>A0A2I2YVC9_GORGO</name>
<evidence type="ECO:0000313" key="4">
    <source>
        <dbReference type="Proteomes" id="UP000001519"/>
    </source>
</evidence>
<reference evidence="3 4" key="2">
    <citation type="journal article" date="2012" name="Nature">
        <title>Insights into hominid evolution from the gorilla genome sequence.</title>
        <authorList>
            <person name="Scally A."/>
            <person name="Dutheil J.Y."/>
            <person name="Hillier L.W."/>
            <person name="Jordan G.E."/>
            <person name="Goodhead I."/>
            <person name="Herrero J."/>
            <person name="Hobolth A."/>
            <person name="Lappalainen T."/>
            <person name="Mailund T."/>
            <person name="Marques-Bonet T."/>
            <person name="McCarthy S."/>
            <person name="Montgomery S.H."/>
            <person name="Schwalie P.C."/>
            <person name="Tang Y.A."/>
            <person name="Ward M.C."/>
            <person name="Xue Y."/>
            <person name="Yngvadottir B."/>
            <person name="Alkan C."/>
            <person name="Andersen L.N."/>
            <person name="Ayub Q."/>
            <person name="Ball E.V."/>
            <person name="Beal K."/>
            <person name="Bradley B.J."/>
            <person name="Chen Y."/>
            <person name="Clee C.M."/>
            <person name="Fitzgerald S."/>
            <person name="Graves T.A."/>
            <person name="Gu Y."/>
            <person name="Heath P."/>
            <person name="Heger A."/>
            <person name="Karakoc E."/>
            <person name="Kolb-Kokocinski A."/>
            <person name="Laird G.K."/>
            <person name="Lunter G."/>
            <person name="Meader S."/>
            <person name="Mort M."/>
            <person name="Mullikin J.C."/>
            <person name="Munch K."/>
            <person name="O'Connor T.D."/>
            <person name="Phillips A.D."/>
            <person name="Prado-Martinez J."/>
            <person name="Rogers A.S."/>
            <person name="Sajjadian S."/>
            <person name="Schmidt D."/>
            <person name="Shaw K."/>
            <person name="Simpson J.T."/>
            <person name="Stenson P.D."/>
            <person name="Turner D.J."/>
            <person name="Vigilant L."/>
            <person name="Vilella A.J."/>
            <person name="Whitener W."/>
            <person name="Zhu B."/>
            <person name="Cooper D.N."/>
            <person name="de Jong P."/>
            <person name="Dermitzakis E.T."/>
            <person name="Eichler E.E."/>
            <person name="Flicek P."/>
            <person name="Goldman N."/>
            <person name="Mundy N.I."/>
            <person name="Ning Z."/>
            <person name="Odom D.T."/>
            <person name="Ponting C.P."/>
            <person name="Quail M.A."/>
            <person name="Ryder O.A."/>
            <person name="Searle S.M."/>
            <person name="Warren W.C."/>
            <person name="Wilson R.K."/>
            <person name="Schierup M.H."/>
            <person name="Rogers J."/>
            <person name="Tyler-Smith C."/>
            <person name="Durbin R."/>
        </authorList>
    </citation>
    <scope>NUCLEOTIDE SEQUENCE [LARGE SCALE GENOMIC DNA]</scope>
</reference>
<gene>
    <name evidence="3" type="primary">LTO1</name>
</gene>
<keyword evidence="4" id="KW-1185">Reference proteome</keyword>
<dbReference type="EMBL" id="CABD030079987">
    <property type="status" value="NOT_ANNOTATED_CDS"/>
    <property type="molecule type" value="Genomic_DNA"/>
</dbReference>
<reference evidence="4" key="1">
    <citation type="submission" date="2011-05" db="EMBL/GenBank/DDBJ databases">
        <title>Insights into the evolution of the great apes provided by the gorilla genome.</title>
        <authorList>
            <person name="Scally A."/>
        </authorList>
    </citation>
    <scope>NUCLEOTIDE SEQUENCE [LARGE SCALE GENOMIC DNA]</scope>
</reference>
<protein>
    <submittedName>
        <fullName evidence="3">LTO1 maturation factor of ABCE1</fullName>
    </submittedName>
</protein>
<dbReference type="Pfam" id="PF09811">
    <property type="entry name" value="Yae1_N"/>
    <property type="match status" value="1"/>
</dbReference>
<evidence type="ECO:0000259" key="2">
    <source>
        <dbReference type="Pfam" id="PF09811"/>
    </source>
</evidence>
<sequence length="70" mass="7775">MAGSQDIFDAIVMADERFHGEGYREGYEEGSSLGVMEGRQHGKLHGAKIGSEQKDEGLRIIDWNDPEIPL</sequence>
<accession>A0A2I2YVC9</accession>
<dbReference type="PANTHER" id="PTHR28532:SF1">
    <property type="entry name" value="ORAL CANCER OVEREXPRESSED 1"/>
    <property type="match status" value="1"/>
</dbReference>
<evidence type="ECO:0000313" key="3">
    <source>
        <dbReference type="Ensembl" id="ENSGGOP00000038848.1"/>
    </source>
</evidence>
<dbReference type="Bgee" id="ENSGGOG00000002858">
    <property type="expression patterns" value="Expressed in heart and 5 other cell types or tissues"/>
</dbReference>
<comment type="similarity">
    <text evidence="1">Belongs to the LTO1 family.</text>
</comment>
<evidence type="ECO:0000256" key="1">
    <source>
        <dbReference type="ARBA" id="ARBA00038090"/>
    </source>
</evidence>
<dbReference type="InterPro" id="IPR019191">
    <property type="entry name" value="Essential_protein_Yae1_N"/>
</dbReference>